<dbReference type="GO" id="GO:0008233">
    <property type="term" value="F:peptidase activity"/>
    <property type="evidence" value="ECO:0007669"/>
    <property type="project" value="UniProtKB-KW"/>
</dbReference>
<dbReference type="KEGG" id="cck:Ccar_19460"/>
<keyword evidence="4 8" id="KW-0812">Transmembrane</keyword>
<gene>
    <name evidence="9" type="ORF">CcarbDRAFT_5024</name>
</gene>
<evidence type="ECO:0000256" key="8">
    <source>
        <dbReference type="SAM" id="Phobius"/>
    </source>
</evidence>
<feature type="transmembrane region" description="Helical" evidence="8">
    <location>
        <begin position="26"/>
        <end position="47"/>
    </location>
</feature>
<dbReference type="GO" id="GO:0006508">
    <property type="term" value="P:proteolysis"/>
    <property type="evidence" value="ECO:0007669"/>
    <property type="project" value="UniProtKB-KW"/>
</dbReference>
<dbReference type="AlphaFoldDB" id="C6Q1V6"/>
<evidence type="ECO:0000256" key="6">
    <source>
        <dbReference type="ARBA" id="ARBA00022989"/>
    </source>
</evidence>
<evidence type="ECO:0000313" key="9">
    <source>
        <dbReference type="EMBL" id="EET84532.1"/>
    </source>
</evidence>
<evidence type="ECO:0000256" key="4">
    <source>
        <dbReference type="ARBA" id="ARBA00022692"/>
    </source>
</evidence>
<sequence>MIYKLSRKIAKDMVNNNIVKFGDYEIYLYGIQSIISSIVDILVILIISAFWGQALYSVIFIIFFCTLRINAGGYHASSYFKCLIFITSINFLAIALVNNVKVIKSPYFIIASLLFSIFLILKYCPVDTPNKPLNSEEKQLCRRRSIITFIIQSIIILSIYFIKSSFGKYCSIAALALLSETMLLLPISNMFKKKVCIK</sequence>
<dbReference type="RefSeq" id="WP_007063908.1">
    <property type="nucleotide sequence ID" value="NZ_ACVI01000150.1"/>
</dbReference>
<feature type="transmembrane region" description="Helical" evidence="8">
    <location>
        <begin position="82"/>
        <end position="100"/>
    </location>
</feature>
<dbReference type="SMART" id="SM00793">
    <property type="entry name" value="AgrB"/>
    <property type="match status" value="1"/>
</dbReference>
<dbReference type="GO" id="GO:0009372">
    <property type="term" value="P:quorum sensing"/>
    <property type="evidence" value="ECO:0007669"/>
    <property type="project" value="UniProtKB-KW"/>
</dbReference>
<protein>
    <submittedName>
        <fullName evidence="9">Accessory gene regulator B</fullName>
    </submittedName>
</protein>
<proteinExistence type="predicted"/>
<feature type="transmembrane region" description="Helical" evidence="8">
    <location>
        <begin position="146"/>
        <end position="166"/>
    </location>
</feature>
<dbReference type="Proteomes" id="UP000004198">
    <property type="component" value="Unassembled WGS sequence"/>
</dbReference>
<dbReference type="Pfam" id="PF04647">
    <property type="entry name" value="AgrB"/>
    <property type="match status" value="1"/>
</dbReference>
<keyword evidence="7 8" id="KW-0472">Membrane</keyword>
<evidence type="ECO:0000256" key="5">
    <source>
        <dbReference type="ARBA" id="ARBA00022801"/>
    </source>
</evidence>
<keyword evidence="5" id="KW-0378">Hydrolase</keyword>
<dbReference type="EMBL" id="ACVI01000150">
    <property type="protein sequence ID" value="EET84532.1"/>
    <property type="molecule type" value="Genomic_DNA"/>
</dbReference>
<feature type="transmembrane region" description="Helical" evidence="8">
    <location>
        <begin position="106"/>
        <end position="125"/>
    </location>
</feature>
<dbReference type="GO" id="GO:0016020">
    <property type="term" value="C:membrane"/>
    <property type="evidence" value="ECO:0007669"/>
    <property type="project" value="InterPro"/>
</dbReference>
<evidence type="ECO:0000256" key="7">
    <source>
        <dbReference type="ARBA" id="ARBA00023136"/>
    </source>
</evidence>
<feature type="transmembrane region" description="Helical" evidence="8">
    <location>
        <begin position="53"/>
        <end position="70"/>
    </location>
</feature>
<dbReference type="OrthoDB" id="9815055at2"/>
<dbReference type="PATRIC" id="fig|536227.13.peg.4072"/>
<organism evidence="9 10">
    <name type="scientific">Clostridium carboxidivorans P7</name>
    <dbReference type="NCBI Taxonomy" id="536227"/>
    <lineage>
        <taxon>Bacteria</taxon>
        <taxon>Bacillati</taxon>
        <taxon>Bacillota</taxon>
        <taxon>Clostridia</taxon>
        <taxon>Eubacteriales</taxon>
        <taxon>Clostridiaceae</taxon>
        <taxon>Clostridium</taxon>
    </lineage>
</organism>
<keyword evidence="6 8" id="KW-1133">Transmembrane helix</keyword>
<evidence type="ECO:0000256" key="2">
    <source>
        <dbReference type="ARBA" id="ARBA00022654"/>
    </source>
</evidence>
<dbReference type="InterPro" id="IPR006741">
    <property type="entry name" value="AgrB"/>
</dbReference>
<keyword evidence="2" id="KW-0673">Quorum sensing</keyword>
<dbReference type="STRING" id="536227.Ccar_19460"/>
<evidence type="ECO:0000256" key="1">
    <source>
        <dbReference type="ARBA" id="ARBA00022475"/>
    </source>
</evidence>
<evidence type="ECO:0000256" key="3">
    <source>
        <dbReference type="ARBA" id="ARBA00022670"/>
    </source>
</evidence>
<evidence type="ECO:0000313" key="10">
    <source>
        <dbReference type="Proteomes" id="UP000004198"/>
    </source>
</evidence>
<name>C6Q1V6_9CLOT</name>
<reference evidence="9 10" key="1">
    <citation type="submission" date="2009-06" db="EMBL/GenBank/DDBJ databases">
        <title>The draft genome of Clostridium carboxidivorans P7.</title>
        <authorList>
            <consortium name="US DOE Joint Genome Institute (JGI-PGF)"/>
            <person name="Lucas S."/>
            <person name="Copeland A."/>
            <person name="Lapidus A."/>
            <person name="Glavina del Rio T."/>
            <person name="Tice H."/>
            <person name="Bruce D."/>
            <person name="Goodwin L."/>
            <person name="Pitluck S."/>
            <person name="Larimer F."/>
            <person name="Land M.L."/>
            <person name="Hauser L."/>
            <person name="Hemme C.L."/>
        </authorList>
    </citation>
    <scope>NUCLEOTIDE SEQUENCE [LARGE SCALE GENOMIC DNA]</scope>
    <source>
        <strain evidence="9 10">P7</strain>
    </source>
</reference>
<comment type="caution">
    <text evidence="9">The sequence shown here is derived from an EMBL/GenBank/DDBJ whole genome shotgun (WGS) entry which is preliminary data.</text>
</comment>
<dbReference type="eggNOG" id="COG4512">
    <property type="taxonomic scope" value="Bacteria"/>
</dbReference>
<accession>C6Q1V6</accession>
<keyword evidence="1" id="KW-1003">Cell membrane</keyword>
<feature type="transmembrane region" description="Helical" evidence="8">
    <location>
        <begin position="172"/>
        <end position="191"/>
    </location>
</feature>
<keyword evidence="3" id="KW-0645">Protease</keyword>
<keyword evidence="10" id="KW-1185">Reference proteome</keyword>